<comment type="function">
    <text evidence="16">Possesses 5'-&gt;3' exoribonuclease activity. Required for the processing of nuclear mRNA and rRNA precursors. May promote the termination of transcription by RNA polymerase II. Essential for vegetative cell growth and chromosome segregation.</text>
</comment>
<evidence type="ECO:0000256" key="10">
    <source>
        <dbReference type="ARBA" id="ARBA00022833"/>
    </source>
</evidence>
<dbReference type="GO" id="GO:0007165">
    <property type="term" value="P:signal transduction"/>
    <property type="evidence" value="ECO:0007669"/>
    <property type="project" value="UniProtKB-ARBA"/>
</dbReference>
<dbReference type="SUPFAM" id="SSF48371">
    <property type="entry name" value="ARM repeat"/>
    <property type="match status" value="1"/>
</dbReference>
<evidence type="ECO:0000256" key="4">
    <source>
        <dbReference type="ARBA" id="ARBA00022472"/>
    </source>
</evidence>
<evidence type="ECO:0000256" key="8">
    <source>
        <dbReference type="ARBA" id="ARBA00022723"/>
    </source>
</evidence>
<evidence type="ECO:0000256" key="3">
    <source>
        <dbReference type="ARBA" id="ARBA00013845"/>
    </source>
</evidence>
<dbReference type="RefSeq" id="XP_040623023.1">
    <property type="nucleotide sequence ID" value="XM_040761847.1"/>
</dbReference>
<dbReference type="GeneID" id="63676768"/>
<feature type="compositionally biased region" description="Basic and acidic residues" evidence="17">
    <location>
        <begin position="2320"/>
        <end position="2330"/>
    </location>
</feature>
<sequence>MGIPAAFRWLSSKYPKIISPVVEETPKEMDDGVIIPVDTTGPNPNGDEFDNLYLDMNGIVHPCSHPEDRPPPADEEEMMLEIFKYTDRVVNMVRPRKLLMIAVDGVAPRAKMNQQRSRRFRSAQEAKEKEEDKEELLKLLKQQNGGSLSEASLEVVSKKAFDSNSITPGTPFMDILAASLRYWCAYKLNTDPGWSKMKIIISDASVPGEGEHKIMDFVRAQRASPSHDPNTRHVIYGLDADLIMLSLATHEPYFRVLREDVFFQDSKARLCKLCGQKGHEASACRGQAKEKDGEFDEKDTSHTQKPFIWLHVSVLREYLAVELDVPNLPFRWDLERAIDDWIFLCCFVGNDFLPHLPALEIRENGINTLTALWKENLPLMNGYITKDGHVDLRRAQVIMSGLAKQEDSIFRRRKQQEDRREENNKRRKLHQEQGMNRNDTRNTARSLGGDSVFAEGTAGLNLRPIATFTPETSKTITHDVVVNGRPATDANVANKSAASVLKSRMQNRTAQTTTNTNGTAASTNEKDADQRTALGKRKAGDIEDSVKSTPQSSETSTPATKLSVEGSVDTVRMWEEGYADRYYEQKFQVDPKDIEFRHGVARAYVEGLAWVLLYYFQGCPSWEWYYPYHYAPFAADFVDLSRLELHFEKGRISKPFEQLMSVLPAASRHAIPEVFHDLMLNEDSEIIDFYPEEFDLDLNGKKFAWQGVVLLPFIDMSRLLAAIEKRYPLLSPADKIRNGIGKIVMLLSDADTALYDEVTSNFYSKRQGPLKYKLDPLVSGGIAGNIEKIDDYIPHGSLTYPLERKALPDIEYDRSLSVNFELLSTPHEHKSMLLRGVKLPTPVINRGDKEALLNRSGRNHGGGPHNSYHGNSNNSRPRHDSGGRHQHNNYGGHQNGRDHPPYHPGNGQSGRGSYHGASYQSWAPPAPGQAGFGSGRPPPPPSSTPMNLGRYNDGDYNNGGYGGRGGRYVGGYDNGGYGGGSYGNDGHNQGYQNRYDLPPPPGSYNQQSYGQQSYRPPPGRGQRPRASDNRSEGYSNSRGGYQAGVLGSSGPVVVYSTHVYTGRAIIYKMNGDAGLVGCLVERLTTRLPHRTGTHGDGLFHDEIVAITRTTLVKVSASSIVIVLDTLLSLLEDVARPYNKIAASHPPHVLLSELYVLALLADCCSSHWGASVVATDAESDEGVGVSTKWRRAKSPPPITLDTALVRRIFEVIKMFMNPMPDGQLLSAKTILDDYTAENLSVSGTSSEAPKTPVSSRSDDVVGTTQMMDSRVSEIERHVKTIVEYVTASAWKPSLEYLKSVFHKVRTVLSAQAQPPQSLFNSDDERSSLVILRLLSDFWVDRQRLGHVLQEVCSSFLHFRKQYQNCIAISTPLLIVRWIERFPDEFVELHVMHLRVDGTPETLFDMAQTVGDNARRKALLYPLQTSLLFLLPDVFEVASNMREAKGGGVAKKVAYLEGLRKMLRNKNEQAAYCLVSLLRVARHFDAESDSALMSYAMDFQDEVHEALFRRAPTSSEIALFDQDLLTAAFVSLTHLNFEKLDNSEKYERLFRSVSAFVQSQMRLVTSCIAQFLEECRIIDTASKSAKSSSTLLRNGDVFREIGSKEFRFTGLVAFQRRVNGLLKKMQYPSSGIINAWEIAFDKWLHLSKDVSTTQADALPEKTLVEWRNYSGFLASLGGICTPDQASMLEEPTISGLRWINRTSSENSDEALLSRFLRLGIKLLATMNVRVRETMREVLSSEISPTLYQALFKTLESELDILFTGVLEQTSRSLEGEVAFAEQSVSLLRALIERLDSPSDLGAASSVHLGALTLNFAKFLDMTPDSPNNLRVKIKTCQLCEAVTKRKEHLNLRDDVRIRNQLLEIIFGWIARPHSPSGHVHGSNVASRQDEATRVQKDLDKACLKCLAELTYRLPLQPADGQSDAGTSELKSHMFHTYFNRFLSLLNLEQTELARADYIASSPRDEISASELAITILSNLLSANLDVGLKRSLSIGYHENVEIRTAFVRVLCNILMQGTEFSNLSDTAVGDKYDELIDILTNDTALATSMAAVCPSSEVDELTISLLNVFESRGMGFDLLEAVIKLEVEETESESELLRRTCVATKMLSVYAKWKGSAYLKATLQKVVERLMMTAKDLDFELDPTRVKSQDELTKNAVQLQIVAKVFIDDISASSSKIPSAFRKICNIISSAVTTRFPEAKYTAVGAFIFLRFFCPAIVAPEVEGLVTTTPSKEMRRGLLLIAKIIQNLANNVLFGAKEPYMFPLNEFLSYNIYDVTTFLRKISVAPDEVEGSPISDATDFGASVSIHRFLYDHWDHVKQRLASQERRDHVRSPGEGPRARSPVLEPLRNLITNLGPPPLAVTWNRPQITLNNPPAYSQFQNFMLRNAFRSSESFVTSRAVYDGGESKDGLSIICIILRNIDVDSIDYDALVFCYLKIASRLWHKPFGLLIDATCYSGQNEPPDELFQKLEALTPTELSRQLSRVYIYNMNSTFRGKIDVSIKVGSQFVQITTTKKQEIHQGFGLNAIFNDIFRLGDIDQAPMSIQTDDDSAFGLRAENGKIVMYFTSPGKQDILQAIRGAKVKYSKDARTLKSFERHVRPQDVPGTLLNLSLANLGSADHALRLSSYNLLGALCRAFKFSTAAGLLCIKGEQRRRLTFVMFGNYMGTDQNLT</sequence>
<dbReference type="InterPro" id="IPR001251">
    <property type="entry name" value="CRAL-TRIO_dom"/>
</dbReference>
<dbReference type="InterPro" id="IPR001936">
    <property type="entry name" value="RasGAP_dom"/>
</dbReference>
<dbReference type="Gene3D" id="3.40.525.10">
    <property type="entry name" value="CRAL-TRIO lipid binding domain"/>
    <property type="match status" value="1"/>
</dbReference>
<dbReference type="HOGENOM" id="CLU_000249_1_0_1"/>
<dbReference type="Pfam" id="PF13716">
    <property type="entry name" value="CRAL_TRIO_2"/>
    <property type="match status" value="1"/>
</dbReference>
<keyword evidence="8" id="KW-0479">Metal-binding</keyword>
<dbReference type="PROSITE" id="PS50018">
    <property type="entry name" value="RAS_GTPASE_ACTIV_2"/>
    <property type="match status" value="1"/>
</dbReference>
<feature type="compositionally biased region" description="Basic and acidic residues" evidence="17">
    <location>
        <begin position="408"/>
        <end position="424"/>
    </location>
</feature>
<dbReference type="InterPro" id="IPR016024">
    <property type="entry name" value="ARM-type_fold"/>
</dbReference>
<keyword evidence="6" id="KW-0507">mRNA processing</keyword>
<dbReference type="Gene3D" id="1.10.506.10">
    <property type="entry name" value="GTPase Activation - p120gap, domain 1"/>
    <property type="match status" value="2"/>
</dbReference>
<keyword evidence="7" id="KW-0540">Nuclease</keyword>
<feature type="compositionally biased region" description="Low complexity" evidence="17">
    <location>
        <begin position="1003"/>
        <end position="1014"/>
    </location>
</feature>
<feature type="region of interest" description="Disordered" evidence="17">
    <location>
        <begin position="408"/>
        <end position="450"/>
    </location>
</feature>
<dbReference type="GO" id="GO:0006397">
    <property type="term" value="P:mRNA processing"/>
    <property type="evidence" value="ECO:0007669"/>
    <property type="project" value="UniProtKB-KW"/>
</dbReference>
<evidence type="ECO:0000256" key="9">
    <source>
        <dbReference type="ARBA" id="ARBA00022801"/>
    </source>
</evidence>
<dbReference type="EMBL" id="AWTV01000003">
    <property type="protein sequence ID" value="KIH95013.1"/>
    <property type="molecule type" value="Genomic_DNA"/>
</dbReference>
<feature type="region of interest" description="Disordered" evidence="17">
    <location>
        <begin position="112"/>
        <end position="133"/>
    </location>
</feature>
<dbReference type="GO" id="GO:0006364">
    <property type="term" value="P:rRNA processing"/>
    <property type="evidence" value="ECO:0007669"/>
    <property type="project" value="UniProtKB-KW"/>
</dbReference>
<dbReference type="SUPFAM" id="SSF48350">
    <property type="entry name" value="GTPase activation domain, GAP"/>
    <property type="match status" value="1"/>
</dbReference>
<dbReference type="Proteomes" id="UP000031575">
    <property type="component" value="Unassembled WGS sequence"/>
</dbReference>
<keyword evidence="14" id="KW-0804">Transcription</keyword>
<evidence type="ECO:0000256" key="14">
    <source>
        <dbReference type="ARBA" id="ARBA00023163"/>
    </source>
</evidence>
<keyword evidence="10" id="KW-0862">Zinc</keyword>
<feature type="region of interest" description="Disordered" evidence="17">
    <location>
        <begin position="2320"/>
        <end position="2339"/>
    </location>
</feature>
<dbReference type="PROSITE" id="PS00509">
    <property type="entry name" value="RAS_GTPASE_ACTIV_1"/>
    <property type="match status" value="1"/>
</dbReference>
<keyword evidence="20" id="KW-1185">Reference proteome</keyword>
<keyword evidence="9" id="KW-0378">Hydrolase</keyword>
<feature type="region of interest" description="Disordered" evidence="17">
    <location>
        <begin position="495"/>
        <end position="562"/>
    </location>
</feature>
<feature type="region of interest" description="Disordered" evidence="17">
    <location>
        <begin position="853"/>
        <end position="953"/>
    </location>
</feature>
<evidence type="ECO:0000256" key="16">
    <source>
        <dbReference type="ARBA" id="ARBA00046137"/>
    </source>
</evidence>
<reference evidence="19 20" key="1">
    <citation type="journal article" date="2014" name="BMC Genomics">
        <title>Comparative genomics of the major fungal agents of human and animal Sporotrichosis: Sporothrix schenckii and Sporothrix brasiliensis.</title>
        <authorList>
            <person name="Teixeira M.M."/>
            <person name="de Almeida L.G."/>
            <person name="Kubitschek-Barreira P."/>
            <person name="Alves F.L."/>
            <person name="Kioshima E.S."/>
            <person name="Abadio A.K."/>
            <person name="Fernandes L."/>
            <person name="Derengowski L.S."/>
            <person name="Ferreira K.S."/>
            <person name="Souza R.C."/>
            <person name="Ruiz J.C."/>
            <person name="de Andrade N.C."/>
            <person name="Paes H.C."/>
            <person name="Nicola A.M."/>
            <person name="Albuquerque P."/>
            <person name="Gerber A.L."/>
            <person name="Martins V.P."/>
            <person name="Peconick L.D."/>
            <person name="Neto A.V."/>
            <person name="Chaucanez C.B."/>
            <person name="Silva P.A."/>
            <person name="Cunha O.L."/>
            <person name="de Oliveira F.F."/>
            <person name="dos Santos T.C."/>
            <person name="Barros A.L."/>
            <person name="Soares M.A."/>
            <person name="de Oliveira L.M."/>
            <person name="Marini M.M."/>
            <person name="Villalobos-Duno H."/>
            <person name="Cunha M.M."/>
            <person name="de Hoog S."/>
            <person name="da Silveira J.F."/>
            <person name="Henrissat B."/>
            <person name="Nino-Vega G.A."/>
            <person name="Cisalpino P.S."/>
            <person name="Mora-Montes H.M."/>
            <person name="Almeida S.R."/>
            <person name="Stajich J.E."/>
            <person name="Lopes-Bezerra L.M."/>
            <person name="Vasconcelos A.T."/>
            <person name="Felipe M.S."/>
        </authorList>
    </citation>
    <scope>NUCLEOTIDE SEQUENCE [LARGE SCALE GENOMIC DNA]</scope>
    <source>
        <strain evidence="19 20">5110</strain>
    </source>
</reference>
<dbReference type="OrthoDB" id="372487at2759"/>
<dbReference type="Pfam" id="PF00616">
    <property type="entry name" value="RasGAP"/>
    <property type="match status" value="1"/>
</dbReference>
<dbReference type="GO" id="GO:0006353">
    <property type="term" value="P:DNA-templated transcription termination"/>
    <property type="evidence" value="ECO:0007669"/>
    <property type="project" value="UniProtKB-KW"/>
</dbReference>
<evidence type="ECO:0000256" key="2">
    <source>
        <dbReference type="ARBA" id="ARBA00006994"/>
    </source>
</evidence>
<dbReference type="GO" id="GO:0005634">
    <property type="term" value="C:nucleus"/>
    <property type="evidence" value="ECO:0007669"/>
    <property type="project" value="UniProtKB-SubCell"/>
</dbReference>
<dbReference type="PANTHER" id="PTHR12341">
    <property type="entry name" value="5'-&gt;3' EXORIBONUCLEASE"/>
    <property type="match status" value="1"/>
</dbReference>
<organism evidence="19 20">
    <name type="scientific">Sporothrix brasiliensis 5110</name>
    <dbReference type="NCBI Taxonomy" id="1398154"/>
    <lineage>
        <taxon>Eukaryota</taxon>
        <taxon>Fungi</taxon>
        <taxon>Dikarya</taxon>
        <taxon>Ascomycota</taxon>
        <taxon>Pezizomycotina</taxon>
        <taxon>Sordariomycetes</taxon>
        <taxon>Sordariomycetidae</taxon>
        <taxon>Ophiostomatales</taxon>
        <taxon>Ophiostomataceae</taxon>
        <taxon>Sporothrix</taxon>
    </lineage>
</organism>
<comment type="subcellular location">
    <subcellularLocation>
        <location evidence="1">Nucleus</location>
    </subcellularLocation>
</comment>
<dbReference type="GO" id="GO:0004534">
    <property type="term" value="F:5'-3' RNA exonuclease activity"/>
    <property type="evidence" value="ECO:0007669"/>
    <property type="project" value="UniProtKB-ARBA"/>
</dbReference>
<gene>
    <name evidence="19" type="ORF">SPBR_03556</name>
</gene>
<evidence type="ECO:0000313" key="19">
    <source>
        <dbReference type="EMBL" id="KIH95013.1"/>
    </source>
</evidence>
<evidence type="ECO:0000256" key="13">
    <source>
        <dbReference type="ARBA" id="ARBA00023054"/>
    </source>
</evidence>
<protein>
    <recommendedName>
        <fullName evidence="3">5'-3' exoribonuclease 2</fullName>
    </recommendedName>
</protein>
<keyword evidence="13" id="KW-0175">Coiled coil</keyword>
<dbReference type="Gene3D" id="1.25.40.1050">
    <property type="match status" value="1"/>
</dbReference>
<dbReference type="PANTHER" id="PTHR12341:SF41">
    <property type="entry name" value="5'-3' EXORIBONUCLEASE 2"/>
    <property type="match status" value="1"/>
</dbReference>
<dbReference type="SMART" id="SM00323">
    <property type="entry name" value="RasGAP"/>
    <property type="match status" value="1"/>
</dbReference>
<evidence type="ECO:0000256" key="1">
    <source>
        <dbReference type="ARBA" id="ARBA00004123"/>
    </source>
</evidence>
<dbReference type="InterPro" id="IPR008936">
    <property type="entry name" value="Rho_GTPase_activation_prot"/>
</dbReference>
<dbReference type="Pfam" id="PF17846">
    <property type="entry name" value="XRN_M"/>
    <property type="match status" value="1"/>
</dbReference>
<evidence type="ECO:0000256" key="7">
    <source>
        <dbReference type="ARBA" id="ARBA00022722"/>
    </source>
</evidence>
<comment type="caution">
    <text evidence="19">The sequence shown here is derived from an EMBL/GenBank/DDBJ whole genome shotgun (WGS) entry which is preliminary data.</text>
</comment>
<dbReference type="GO" id="GO:0046872">
    <property type="term" value="F:metal ion binding"/>
    <property type="evidence" value="ECO:0007669"/>
    <property type="project" value="UniProtKB-KW"/>
</dbReference>
<keyword evidence="15" id="KW-0539">Nucleus</keyword>
<feature type="compositionally biased region" description="Polar residues" evidence="17">
    <location>
        <begin position="433"/>
        <end position="445"/>
    </location>
</feature>
<proteinExistence type="inferred from homology"/>
<evidence type="ECO:0000259" key="18">
    <source>
        <dbReference type="PROSITE" id="PS50018"/>
    </source>
</evidence>
<dbReference type="GO" id="GO:0003723">
    <property type="term" value="F:RNA binding"/>
    <property type="evidence" value="ECO:0007669"/>
    <property type="project" value="TreeGrafter"/>
</dbReference>
<dbReference type="InterPro" id="IPR023152">
    <property type="entry name" value="RasGAP_CS"/>
</dbReference>
<dbReference type="Pfam" id="PF03159">
    <property type="entry name" value="XRN_N"/>
    <property type="match status" value="1"/>
</dbReference>
<evidence type="ECO:0000256" key="15">
    <source>
        <dbReference type="ARBA" id="ARBA00023242"/>
    </source>
</evidence>
<dbReference type="Gene3D" id="3.40.50.12390">
    <property type="match status" value="2"/>
</dbReference>
<keyword evidence="12" id="KW-0805">Transcription regulation</keyword>
<keyword evidence="11" id="KW-0269">Exonuclease</keyword>
<dbReference type="FunFam" id="3.40.50.12390:FF:000005">
    <property type="entry name" value="5'-3' exoribonuclease 2"/>
    <property type="match status" value="1"/>
</dbReference>
<dbReference type="CDD" id="cd05392">
    <property type="entry name" value="RasGAP_Neurofibromin_like"/>
    <property type="match status" value="1"/>
</dbReference>
<comment type="similarity">
    <text evidence="2">Belongs to the 5'-3' exonuclease family. XRN2/RAT1 subfamily.</text>
</comment>
<feature type="domain" description="Ras-GAP" evidence="18">
    <location>
        <begin position="2055"/>
        <end position="2248"/>
    </location>
</feature>
<dbReference type="InterPro" id="IPR027073">
    <property type="entry name" value="5_3_exoribonuclease"/>
</dbReference>
<feature type="compositionally biased region" description="Basic and acidic residues" evidence="17">
    <location>
        <begin position="122"/>
        <end position="133"/>
    </location>
</feature>
<keyword evidence="5" id="KW-0698">rRNA processing</keyword>
<evidence type="ECO:0000313" key="20">
    <source>
        <dbReference type="Proteomes" id="UP000031575"/>
    </source>
</evidence>
<dbReference type="InterPro" id="IPR041412">
    <property type="entry name" value="Xrn1_helical"/>
</dbReference>
<dbReference type="InterPro" id="IPR036865">
    <property type="entry name" value="CRAL-TRIO_dom_sf"/>
</dbReference>
<evidence type="ECO:0000256" key="6">
    <source>
        <dbReference type="ARBA" id="ARBA00022664"/>
    </source>
</evidence>
<dbReference type="FunFam" id="3.40.50.12390:FF:000003">
    <property type="entry name" value="5'-3' exoribonuclease"/>
    <property type="match status" value="1"/>
</dbReference>
<evidence type="ECO:0000256" key="12">
    <source>
        <dbReference type="ARBA" id="ARBA00023015"/>
    </source>
</evidence>
<keyword evidence="4" id="KW-0806">Transcription termination</keyword>
<name>A0A0C2FVE4_9PEZI</name>
<feature type="region of interest" description="Disordered" evidence="17">
    <location>
        <begin position="980"/>
        <end position="1041"/>
    </location>
</feature>
<evidence type="ECO:0000256" key="17">
    <source>
        <dbReference type="SAM" id="MobiDB-lite"/>
    </source>
</evidence>
<dbReference type="VEuPathDB" id="FungiDB:SPBR_03556"/>
<dbReference type="GO" id="GO:0000956">
    <property type="term" value="P:nuclear-transcribed mRNA catabolic process"/>
    <property type="evidence" value="ECO:0007669"/>
    <property type="project" value="TreeGrafter"/>
</dbReference>
<dbReference type="CDD" id="cd18673">
    <property type="entry name" value="PIN_XRN1-2-like"/>
    <property type="match status" value="1"/>
</dbReference>
<dbReference type="FunFam" id="1.25.40.1050:FF:000002">
    <property type="entry name" value="5'-3' exoribonuclease"/>
    <property type="match status" value="1"/>
</dbReference>
<dbReference type="InterPro" id="IPR004859">
    <property type="entry name" value="Xrn1_N"/>
</dbReference>
<feature type="compositionally biased region" description="Low complexity" evidence="17">
    <location>
        <begin position="509"/>
        <end position="523"/>
    </location>
</feature>
<accession>A0A0C2FVE4</accession>
<evidence type="ECO:0000256" key="5">
    <source>
        <dbReference type="ARBA" id="ARBA00022552"/>
    </source>
</evidence>
<evidence type="ECO:0000256" key="11">
    <source>
        <dbReference type="ARBA" id="ARBA00022839"/>
    </source>
</evidence>
<feature type="compositionally biased region" description="Polar residues" evidence="17">
    <location>
        <begin position="547"/>
        <end position="560"/>
    </location>
</feature>